<evidence type="ECO:0000256" key="3">
    <source>
        <dbReference type="ARBA" id="ARBA00022737"/>
    </source>
</evidence>
<dbReference type="GO" id="GO:0043542">
    <property type="term" value="P:endothelial cell migration"/>
    <property type="evidence" value="ECO:0007669"/>
    <property type="project" value="TreeGrafter"/>
</dbReference>
<dbReference type="InterPro" id="IPR034325">
    <property type="entry name" value="S-100_dom"/>
</dbReference>
<dbReference type="InterPro" id="IPR002048">
    <property type="entry name" value="EF_hand_dom"/>
</dbReference>
<dbReference type="Proteomes" id="UP000261540">
    <property type="component" value="Unplaced"/>
</dbReference>
<dbReference type="AlphaFoldDB" id="A0A3B3SX63"/>
<dbReference type="Gene3D" id="1.10.238.10">
    <property type="entry name" value="EF-hand"/>
    <property type="match status" value="1"/>
</dbReference>
<dbReference type="CDD" id="cd00213">
    <property type="entry name" value="S-100"/>
    <property type="match status" value="1"/>
</dbReference>
<dbReference type="GO" id="GO:0048306">
    <property type="term" value="F:calcium-dependent protein binding"/>
    <property type="evidence" value="ECO:0007669"/>
    <property type="project" value="TreeGrafter"/>
</dbReference>
<keyword evidence="3" id="KW-0677">Repeat</keyword>
<dbReference type="InterPro" id="IPR011992">
    <property type="entry name" value="EF-hand-dom_pair"/>
</dbReference>
<dbReference type="GeneTree" id="ENSGT00940000162871"/>
<dbReference type="GO" id="GO:0005737">
    <property type="term" value="C:cytoplasm"/>
    <property type="evidence" value="ECO:0007669"/>
    <property type="project" value="TreeGrafter"/>
</dbReference>
<dbReference type="PROSITE" id="PS50222">
    <property type="entry name" value="EF_HAND_2"/>
    <property type="match status" value="1"/>
</dbReference>
<evidence type="ECO:0000256" key="2">
    <source>
        <dbReference type="ARBA" id="ARBA00022723"/>
    </source>
</evidence>
<feature type="domain" description="EF-hand" evidence="5">
    <location>
        <begin position="52"/>
        <end position="87"/>
    </location>
</feature>
<dbReference type="GO" id="GO:0070062">
    <property type="term" value="C:extracellular exosome"/>
    <property type="evidence" value="ECO:0007669"/>
    <property type="project" value="TreeGrafter"/>
</dbReference>
<proteinExistence type="inferred from homology"/>
<keyword evidence="4" id="KW-0106">Calcium</keyword>
<dbReference type="PANTHER" id="PTHR11639">
    <property type="entry name" value="S100 CALCIUM-BINDING PROTEIN"/>
    <property type="match status" value="1"/>
</dbReference>
<sequence length="95" mass="10718">MANPTQLETAMAMLMSVFDKYAMSEGKKDMLSKSELRSLMEKELPGFLKNPKDQAEVDKLMKDLDHNGDSEVDFSEFVVFIAALTCACHSRPKKK</sequence>
<accession>A0A3B3SX63</accession>
<name>A0A3B3SX63_9TELE</name>
<keyword evidence="2" id="KW-0479">Metal-binding</keyword>
<reference evidence="6" key="1">
    <citation type="submission" date="2025-08" db="UniProtKB">
        <authorList>
            <consortium name="Ensembl"/>
        </authorList>
    </citation>
    <scope>IDENTIFICATION</scope>
</reference>
<comment type="similarity">
    <text evidence="1">Belongs to the S-100 family.</text>
</comment>
<dbReference type="InterPro" id="IPR013787">
    <property type="entry name" value="S100_Ca-bd_sub"/>
</dbReference>
<dbReference type="SUPFAM" id="SSF47473">
    <property type="entry name" value="EF-hand"/>
    <property type="match status" value="1"/>
</dbReference>
<keyword evidence="7" id="KW-1185">Reference proteome</keyword>
<dbReference type="Pfam" id="PF01023">
    <property type="entry name" value="S_100"/>
    <property type="match status" value="1"/>
</dbReference>
<dbReference type="FunFam" id="1.10.238.10:FF:000044">
    <property type="entry name" value="Protein S100"/>
    <property type="match status" value="1"/>
</dbReference>
<evidence type="ECO:0000313" key="6">
    <source>
        <dbReference type="Ensembl" id="ENSPKIP00000034711.1"/>
    </source>
</evidence>
<reference evidence="6" key="2">
    <citation type="submission" date="2025-09" db="UniProtKB">
        <authorList>
            <consortium name="Ensembl"/>
        </authorList>
    </citation>
    <scope>IDENTIFICATION</scope>
</reference>
<evidence type="ECO:0000313" key="7">
    <source>
        <dbReference type="Proteomes" id="UP000261540"/>
    </source>
</evidence>
<dbReference type="GO" id="GO:0046914">
    <property type="term" value="F:transition metal ion binding"/>
    <property type="evidence" value="ECO:0007669"/>
    <property type="project" value="InterPro"/>
</dbReference>
<dbReference type="PANTHER" id="PTHR11639:SF134">
    <property type="entry name" value="PROTEIN S100-A1-RELATED"/>
    <property type="match status" value="1"/>
</dbReference>
<dbReference type="InterPro" id="IPR001751">
    <property type="entry name" value="S100/CaBP7/8-like_CS"/>
</dbReference>
<dbReference type="SMART" id="SM01394">
    <property type="entry name" value="S_100"/>
    <property type="match status" value="1"/>
</dbReference>
<dbReference type="Ensembl" id="ENSPKIT00000015632.1">
    <property type="protein sequence ID" value="ENSPKIP00000034711.1"/>
    <property type="gene ID" value="ENSPKIG00000013944.1"/>
</dbReference>
<protein>
    <submittedName>
        <fullName evidence="6">S100 calcium binding protein P</fullName>
    </submittedName>
</protein>
<dbReference type="PROSITE" id="PS00303">
    <property type="entry name" value="S100_CABP"/>
    <property type="match status" value="1"/>
</dbReference>
<evidence type="ECO:0000259" key="5">
    <source>
        <dbReference type="PROSITE" id="PS50222"/>
    </source>
</evidence>
<organism evidence="6 7">
    <name type="scientific">Paramormyrops kingsleyae</name>
    <dbReference type="NCBI Taxonomy" id="1676925"/>
    <lineage>
        <taxon>Eukaryota</taxon>
        <taxon>Metazoa</taxon>
        <taxon>Chordata</taxon>
        <taxon>Craniata</taxon>
        <taxon>Vertebrata</taxon>
        <taxon>Euteleostomi</taxon>
        <taxon>Actinopterygii</taxon>
        <taxon>Neopterygii</taxon>
        <taxon>Teleostei</taxon>
        <taxon>Osteoglossocephala</taxon>
        <taxon>Osteoglossomorpha</taxon>
        <taxon>Osteoglossiformes</taxon>
        <taxon>Mormyridae</taxon>
        <taxon>Paramormyrops</taxon>
    </lineage>
</organism>
<dbReference type="OrthoDB" id="26525at2759"/>
<dbReference type="SMART" id="SM00054">
    <property type="entry name" value="EFh"/>
    <property type="match status" value="1"/>
</dbReference>
<evidence type="ECO:0000256" key="1">
    <source>
        <dbReference type="ARBA" id="ARBA00007323"/>
    </source>
</evidence>
<dbReference type="GO" id="GO:0005509">
    <property type="term" value="F:calcium ion binding"/>
    <property type="evidence" value="ECO:0007669"/>
    <property type="project" value="InterPro"/>
</dbReference>
<evidence type="ECO:0000256" key="4">
    <source>
        <dbReference type="ARBA" id="ARBA00022837"/>
    </source>
</evidence>
<dbReference type="STRING" id="1676925.ENSPKIP00000034711"/>